<dbReference type="InterPro" id="IPR053194">
    <property type="entry name" value="tRNA_methyltr_O"/>
</dbReference>
<proteinExistence type="predicted"/>
<dbReference type="Gene3D" id="3.30.1330.130">
    <property type="match status" value="1"/>
</dbReference>
<feature type="domain" description="Formylmethanofuran dehydrogenase subunit E" evidence="1">
    <location>
        <begin position="23"/>
        <end position="122"/>
    </location>
</feature>
<evidence type="ECO:0000313" key="3">
    <source>
        <dbReference type="Proteomes" id="UP000094056"/>
    </source>
</evidence>
<name>A0A1E3X907_9BACT</name>
<protein>
    <submittedName>
        <fullName evidence="2">FmdE, Molybdenum formylmethanofuran dehydrogenase operon</fullName>
    </submittedName>
</protein>
<reference evidence="2 3" key="1">
    <citation type="submission" date="2016-07" db="EMBL/GenBank/DDBJ databases">
        <title>Draft genome of Scalindua rubra, obtained from a brine-seawater interface in the Red Sea, sheds light on salt adaptation in anammox bacteria.</title>
        <authorList>
            <person name="Speth D.R."/>
            <person name="Lagkouvardos I."/>
            <person name="Wang Y."/>
            <person name="Qian P.-Y."/>
            <person name="Dutilh B.E."/>
            <person name="Jetten M.S."/>
        </authorList>
    </citation>
    <scope>NUCLEOTIDE SEQUENCE [LARGE SCALE GENOMIC DNA]</scope>
    <source>
        <strain evidence="2">BSI-1</strain>
    </source>
</reference>
<dbReference type="AlphaFoldDB" id="A0A1E3X907"/>
<comment type="caution">
    <text evidence="2">The sequence shown here is derived from an EMBL/GenBank/DDBJ whole genome shotgun (WGS) entry which is preliminary data.</text>
</comment>
<dbReference type="PANTHER" id="PTHR39418">
    <property type="entry name" value="DEHYDROGENASE-RELATED"/>
    <property type="match status" value="1"/>
</dbReference>
<dbReference type="Proteomes" id="UP000094056">
    <property type="component" value="Unassembled WGS sequence"/>
</dbReference>
<evidence type="ECO:0000313" key="2">
    <source>
        <dbReference type="EMBL" id="ODS31444.1"/>
    </source>
</evidence>
<dbReference type="PANTHER" id="PTHR39418:SF1">
    <property type="entry name" value="DEHYDROGENASE"/>
    <property type="match status" value="1"/>
</dbReference>
<dbReference type="SUPFAM" id="SSF143555">
    <property type="entry name" value="FwdE-like"/>
    <property type="match status" value="1"/>
</dbReference>
<accession>A0A1E3X907</accession>
<dbReference type="Pfam" id="PF02663">
    <property type="entry name" value="FmdE"/>
    <property type="match status" value="1"/>
</dbReference>
<sequence>MKTENNDNEEYSLNDLINMAIEFHGFPVPGAVIGVFMADWALELLKDVPKVDAIIETWLCLPSGIHTVLRYRRNKTQFRVVDFHKCAATFYDKKTGEGIRFYLDTEKTKDFPNIHGWYLRTLDHDLGKGERWAPVTEEFLLARRKVLSYEYVKIVVPKATLSTPVVSCKECNELFLSVEGQEKCEACSGKAYYKRIKEEECLLLKE</sequence>
<dbReference type="EMBL" id="MAYW01000117">
    <property type="protein sequence ID" value="ODS31444.1"/>
    <property type="molecule type" value="Genomic_DNA"/>
</dbReference>
<dbReference type="InterPro" id="IPR003814">
    <property type="entry name" value="FmdEsu_dom"/>
</dbReference>
<gene>
    <name evidence="2" type="ORF">SCARUB_03432</name>
</gene>
<organism evidence="2 3">
    <name type="scientific">Candidatus Scalindua rubra</name>
    <dbReference type="NCBI Taxonomy" id="1872076"/>
    <lineage>
        <taxon>Bacteria</taxon>
        <taxon>Pseudomonadati</taxon>
        <taxon>Planctomycetota</taxon>
        <taxon>Candidatus Brocadiia</taxon>
        <taxon>Candidatus Brocadiales</taxon>
        <taxon>Candidatus Scalinduaceae</taxon>
        <taxon>Candidatus Scalindua</taxon>
    </lineage>
</organism>
<evidence type="ECO:0000259" key="1">
    <source>
        <dbReference type="Pfam" id="PF02663"/>
    </source>
</evidence>